<dbReference type="GeneID" id="63998386"/>
<dbReference type="Proteomes" id="UP000255070">
    <property type="component" value="Unassembled WGS sequence"/>
</dbReference>
<reference evidence="6 7" key="1">
    <citation type="submission" date="2018-06" db="EMBL/GenBank/DDBJ databases">
        <authorList>
            <consortium name="Pathogen Informatics"/>
            <person name="Doyle S."/>
        </authorList>
    </citation>
    <scope>NUCLEOTIDE SEQUENCE [LARGE SCALE GENOMIC DNA]</scope>
    <source>
        <strain evidence="6 7">NCTC10698</strain>
    </source>
</reference>
<dbReference type="Pfam" id="PF12399">
    <property type="entry name" value="BCA_ABC_TP_C"/>
    <property type="match status" value="1"/>
</dbReference>
<organism evidence="6 7">
    <name type="scientific">Comamonas testosteroni</name>
    <name type="common">Pseudomonas testosteroni</name>
    <dbReference type="NCBI Taxonomy" id="285"/>
    <lineage>
        <taxon>Bacteria</taxon>
        <taxon>Pseudomonadati</taxon>
        <taxon>Pseudomonadota</taxon>
        <taxon>Betaproteobacteria</taxon>
        <taxon>Burkholderiales</taxon>
        <taxon>Comamonadaceae</taxon>
        <taxon>Comamonas</taxon>
    </lineage>
</organism>
<evidence type="ECO:0000259" key="5">
    <source>
        <dbReference type="PROSITE" id="PS50893"/>
    </source>
</evidence>
<comment type="caution">
    <text evidence="6">The sequence shown here is derived from an EMBL/GenBank/DDBJ whole genome shotgun (WGS) entry which is preliminary data.</text>
</comment>
<dbReference type="Gene3D" id="3.40.50.300">
    <property type="entry name" value="P-loop containing nucleotide triphosphate hydrolases"/>
    <property type="match status" value="1"/>
</dbReference>
<dbReference type="PANTHER" id="PTHR45772">
    <property type="entry name" value="CONSERVED COMPONENT OF ABC TRANSPORTER FOR NATURAL AMINO ACIDS-RELATED"/>
    <property type="match status" value="1"/>
</dbReference>
<keyword evidence="1" id="KW-0813">Transport</keyword>
<dbReference type="InterPro" id="IPR003593">
    <property type="entry name" value="AAA+_ATPase"/>
</dbReference>
<protein>
    <submittedName>
        <fullName evidence="6">Lipopolysaccharide export system ATP-binding protein LptB</fullName>
        <ecNumber evidence="6">3.6.3.-</ecNumber>
    </submittedName>
</protein>
<dbReference type="EMBL" id="UFXL01000001">
    <property type="protein sequence ID" value="SUY78592.1"/>
    <property type="molecule type" value="Genomic_DNA"/>
</dbReference>
<dbReference type="PANTHER" id="PTHR45772:SF4">
    <property type="entry name" value="ABC TRANSPORTER ATP-BINDING PROTEIN"/>
    <property type="match status" value="1"/>
</dbReference>
<sequence>MSAIQAQSSSHSLQVRGLGKSFGGIHAVKDISFDVNPGEIVGLIGPNGAGKTTCFNLITGFYTPSSGQVKFSGNDVTGRKPYHMARMGIVRSFQKTNILKSLTVFENVLTGHYLEAHQSLWRTFFPNRAVRATESAVKESAEHIVHTMGLTHRMHTPASVLSCGELRLLEVALALAAKPEILMLDEPAAGLNSQEARQFGEILKTLRGTLVQSILIVEHNMSLVMGVSDRVVVMHFGEKLIEGTPAQVQADSRVVEAYLGGGGKKA</sequence>
<dbReference type="Pfam" id="PF00005">
    <property type="entry name" value="ABC_tran"/>
    <property type="match status" value="1"/>
</dbReference>
<evidence type="ECO:0000313" key="6">
    <source>
        <dbReference type="EMBL" id="SUY78592.1"/>
    </source>
</evidence>
<keyword evidence="2" id="KW-0472">Membrane</keyword>
<keyword evidence="3" id="KW-0547">Nucleotide-binding</keyword>
<dbReference type="GO" id="GO:0005886">
    <property type="term" value="C:plasma membrane"/>
    <property type="evidence" value="ECO:0007669"/>
    <property type="project" value="TreeGrafter"/>
</dbReference>
<dbReference type="InterPro" id="IPR003439">
    <property type="entry name" value="ABC_transporter-like_ATP-bd"/>
</dbReference>
<dbReference type="InterPro" id="IPR032823">
    <property type="entry name" value="BCA_ABC_TP_C"/>
</dbReference>
<dbReference type="SUPFAM" id="SSF52540">
    <property type="entry name" value="P-loop containing nucleoside triphosphate hydrolases"/>
    <property type="match status" value="1"/>
</dbReference>
<evidence type="ECO:0000256" key="1">
    <source>
        <dbReference type="ARBA" id="ARBA00022448"/>
    </source>
</evidence>
<dbReference type="AlphaFoldDB" id="A0A8B4S622"/>
<dbReference type="CDD" id="cd03219">
    <property type="entry name" value="ABC_Mj1267_LivG_branched"/>
    <property type="match status" value="1"/>
</dbReference>
<dbReference type="InterPro" id="IPR051120">
    <property type="entry name" value="ABC_AA/LPS_Transport"/>
</dbReference>
<proteinExistence type="predicted"/>
<feature type="domain" description="ABC transporter" evidence="5">
    <location>
        <begin position="13"/>
        <end position="261"/>
    </location>
</feature>
<dbReference type="FunFam" id="3.40.50.300:FF:000421">
    <property type="entry name" value="Branched-chain amino acid ABC transporter ATP-binding protein"/>
    <property type="match status" value="1"/>
</dbReference>
<dbReference type="EC" id="3.6.3.-" evidence="6"/>
<dbReference type="GO" id="GO:0016887">
    <property type="term" value="F:ATP hydrolysis activity"/>
    <property type="evidence" value="ECO:0007669"/>
    <property type="project" value="InterPro"/>
</dbReference>
<dbReference type="InterPro" id="IPR027417">
    <property type="entry name" value="P-loop_NTPase"/>
</dbReference>
<dbReference type="PROSITE" id="PS50893">
    <property type="entry name" value="ABC_TRANSPORTER_2"/>
    <property type="match status" value="1"/>
</dbReference>
<dbReference type="RefSeq" id="WP_003081511.1">
    <property type="nucleotide sequence ID" value="NZ_BBJZ01000022.1"/>
</dbReference>
<keyword evidence="4 6" id="KW-0067">ATP-binding</keyword>
<gene>
    <name evidence="6" type="primary">lptB_7</name>
    <name evidence="6" type="ORF">NCTC10698_03509</name>
</gene>
<keyword evidence="7" id="KW-1185">Reference proteome</keyword>
<keyword evidence="2" id="KW-1003">Cell membrane</keyword>
<name>A0A8B4S622_COMTE</name>
<evidence type="ECO:0000256" key="2">
    <source>
        <dbReference type="ARBA" id="ARBA00022475"/>
    </source>
</evidence>
<evidence type="ECO:0000256" key="3">
    <source>
        <dbReference type="ARBA" id="ARBA00022741"/>
    </source>
</evidence>
<dbReference type="SMART" id="SM00382">
    <property type="entry name" value="AAA"/>
    <property type="match status" value="1"/>
</dbReference>
<accession>A0A8B4S622</accession>
<evidence type="ECO:0000313" key="7">
    <source>
        <dbReference type="Proteomes" id="UP000255070"/>
    </source>
</evidence>
<evidence type="ECO:0000256" key="4">
    <source>
        <dbReference type="ARBA" id="ARBA00022840"/>
    </source>
</evidence>
<dbReference type="GO" id="GO:0005524">
    <property type="term" value="F:ATP binding"/>
    <property type="evidence" value="ECO:0007669"/>
    <property type="project" value="UniProtKB-KW"/>
</dbReference>
<keyword evidence="6" id="KW-0378">Hydrolase</keyword>